<evidence type="ECO:0000256" key="4">
    <source>
        <dbReference type="PIRSR" id="PIRSR000097-3"/>
    </source>
</evidence>
<evidence type="ECO:0000256" key="2">
    <source>
        <dbReference type="PIRSR" id="PIRSR000097-1"/>
    </source>
</evidence>
<sequence>MSKVITLNDGSKMPAIAYGVGTAHNPKFRQVFGLPDFDSTQLIVEALNMGYRHIDTAEQYNKDDELAAALKKVNIPRKDLFITSKADCNNGLSVDEALTQQLARLDLEYFDLYLIHNPRFAKNDKDIQEKWKEMETVHRSGRVKSIGVSNFTKAQIQPILEVATIPPTVNQVECHVYEQHGDLVSWMKSEGIVTSCYSSLAPIIRGRPGPADDKFGELAAKYGVKDGDIAMKWCLDQGLAVATTGKSLDRLKGYLEKFDKFELTDEEIGGIRELGLQKEFSNYMQIGGGPQF</sequence>
<keyword evidence="1" id="KW-0560">Oxidoreductase</keyword>
<dbReference type="KEGG" id="pchm:VFPPC_10317"/>
<dbReference type="PRINTS" id="PR00069">
    <property type="entry name" value="ALDKETRDTASE"/>
</dbReference>
<keyword evidence="7" id="KW-1185">Reference proteome</keyword>
<feature type="domain" description="NADP-dependent oxidoreductase" evidence="5">
    <location>
        <begin position="36"/>
        <end position="274"/>
    </location>
</feature>
<dbReference type="InterPro" id="IPR023210">
    <property type="entry name" value="NADP_OxRdtase_dom"/>
</dbReference>
<dbReference type="RefSeq" id="XP_018136729.1">
    <property type="nucleotide sequence ID" value="XM_018288707.1"/>
</dbReference>
<dbReference type="PIRSF" id="PIRSF000097">
    <property type="entry name" value="AKR"/>
    <property type="match status" value="1"/>
</dbReference>
<dbReference type="Gene3D" id="3.20.20.100">
    <property type="entry name" value="NADP-dependent oxidoreductase domain"/>
    <property type="match status" value="1"/>
</dbReference>
<dbReference type="STRING" id="1380566.A0A179EZM0"/>
<dbReference type="EMBL" id="LSBJ02000010">
    <property type="protein sequence ID" value="OAQ58602.1"/>
    <property type="molecule type" value="Genomic_DNA"/>
</dbReference>
<evidence type="ECO:0000256" key="3">
    <source>
        <dbReference type="PIRSR" id="PIRSR000097-2"/>
    </source>
</evidence>
<dbReference type="SUPFAM" id="SSF51430">
    <property type="entry name" value="NAD(P)-linked oxidoreductase"/>
    <property type="match status" value="1"/>
</dbReference>
<dbReference type="Proteomes" id="UP000078397">
    <property type="component" value="Unassembled WGS sequence"/>
</dbReference>
<dbReference type="InterPro" id="IPR018170">
    <property type="entry name" value="Aldo/ket_reductase_CS"/>
</dbReference>
<dbReference type="InterPro" id="IPR044494">
    <property type="entry name" value="AKR3C2/3"/>
</dbReference>
<dbReference type="AlphaFoldDB" id="A0A179EZM0"/>
<dbReference type="PANTHER" id="PTHR11732">
    <property type="entry name" value="ALDO/KETO REDUCTASE"/>
    <property type="match status" value="1"/>
</dbReference>
<evidence type="ECO:0000313" key="7">
    <source>
        <dbReference type="Proteomes" id="UP000078397"/>
    </source>
</evidence>
<gene>
    <name evidence="6" type="ORF">VFPPC_10317</name>
</gene>
<organism evidence="6 7">
    <name type="scientific">Pochonia chlamydosporia 170</name>
    <dbReference type="NCBI Taxonomy" id="1380566"/>
    <lineage>
        <taxon>Eukaryota</taxon>
        <taxon>Fungi</taxon>
        <taxon>Dikarya</taxon>
        <taxon>Ascomycota</taxon>
        <taxon>Pezizomycotina</taxon>
        <taxon>Sordariomycetes</taxon>
        <taxon>Hypocreomycetidae</taxon>
        <taxon>Hypocreales</taxon>
        <taxon>Clavicipitaceae</taxon>
        <taxon>Pochonia</taxon>
    </lineage>
</organism>
<accession>A0A179EZM0</accession>
<feature type="binding site" evidence="3">
    <location>
        <position position="116"/>
    </location>
    <ligand>
        <name>substrate</name>
    </ligand>
</feature>
<dbReference type="GeneID" id="28852701"/>
<evidence type="ECO:0000313" key="6">
    <source>
        <dbReference type="EMBL" id="OAQ58602.1"/>
    </source>
</evidence>
<dbReference type="CDD" id="cd19120">
    <property type="entry name" value="AKR_AKR3C2-3"/>
    <property type="match status" value="1"/>
</dbReference>
<dbReference type="InterPro" id="IPR020471">
    <property type="entry name" value="AKR"/>
</dbReference>
<dbReference type="FunFam" id="3.20.20.100:FF:000002">
    <property type="entry name" value="2,5-diketo-D-gluconic acid reductase A"/>
    <property type="match status" value="1"/>
</dbReference>
<protein>
    <submittedName>
        <fullName evidence="6">Aldose reductase</fullName>
    </submittedName>
</protein>
<dbReference type="Pfam" id="PF00248">
    <property type="entry name" value="Aldo_ket_red"/>
    <property type="match status" value="1"/>
</dbReference>
<dbReference type="GO" id="GO:0016652">
    <property type="term" value="F:oxidoreductase activity, acting on NAD(P)H as acceptor"/>
    <property type="evidence" value="ECO:0007669"/>
    <property type="project" value="InterPro"/>
</dbReference>
<evidence type="ECO:0000256" key="1">
    <source>
        <dbReference type="ARBA" id="ARBA00023002"/>
    </source>
</evidence>
<dbReference type="PROSITE" id="PS00062">
    <property type="entry name" value="ALDOKETO_REDUCTASE_2"/>
    <property type="match status" value="1"/>
</dbReference>
<evidence type="ECO:0000259" key="5">
    <source>
        <dbReference type="Pfam" id="PF00248"/>
    </source>
</evidence>
<name>A0A179EZM0_METCM</name>
<dbReference type="OrthoDB" id="416253at2759"/>
<reference evidence="6 7" key="1">
    <citation type="journal article" date="2016" name="PLoS Pathog.">
        <title>Biosynthesis of antibiotic leucinostatins in bio-control fungus Purpureocillium lilacinum and their inhibition on phytophthora revealed by genome mining.</title>
        <authorList>
            <person name="Wang G."/>
            <person name="Liu Z."/>
            <person name="Lin R."/>
            <person name="Li E."/>
            <person name="Mao Z."/>
            <person name="Ling J."/>
            <person name="Yang Y."/>
            <person name="Yin W.B."/>
            <person name="Xie B."/>
        </authorList>
    </citation>
    <scope>NUCLEOTIDE SEQUENCE [LARGE SCALE GENOMIC DNA]</scope>
    <source>
        <strain evidence="6">170</strain>
    </source>
</reference>
<feature type="active site" description="Proton donor" evidence="2">
    <location>
        <position position="60"/>
    </location>
</feature>
<feature type="site" description="Lowers pKa of active site Tyr" evidence="4">
    <location>
        <position position="85"/>
    </location>
</feature>
<comment type="caution">
    <text evidence="6">The sequence shown here is derived from an EMBL/GenBank/DDBJ whole genome shotgun (WGS) entry which is preliminary data.</text>
</comment>
<proteinExistence type="predicted"/>
<dbReference type="GO" id="GO:0016616">
    <property type="term" value="F:oxidoreductase activity, acting on the CH-OH group of donors, NAD or NADP as acceptor"/>
    <property type="evidence" value="ECO:0007669"/>
    <property type="project" value="UniProtKB-ARBA"/>
</dbReference>
<dbReference type="InterPro" id="IPR036812">
    <property type="entry name" value="NAD(P)_OxRdtase_dom_sf"/>
</dbReference>